<feature type="transmembrane region" description="Helical" evidence="1">
    <location>
        <begin position="157"/>
        <end position="179"/>
    </location>
</feature>
<dbReference type="PANTHER" id="PTHR42305">
    <property type="entry name" value="MEMBRANE PROTEIN RV1733C-RELATED"/>
    <property type="match status" value="1"/>
</dbReference>
<dbReference type="PANTHER" id="PTHR42305:SF1">
    <property type="entry name" value="MEMBRANE PROTEIN RV1733C-RELATED"/>
    <property type="match status" value="1"/>
</dbReference>
<keyword evidence="3" id="KW-1185">Reference proteome</keyword>
<name>A0ABN3JHT3_9ACTN</name>
<protein>
    <recommendedName>
        <fullName evidence="4">Proline rich protein membrane protein</fullName>
    </recommendedName>
</protein>
<gene>
    <name evidence="2" type="ORF">GCM10010405_09070</name>
</gene>
<comment type="caution">
    <text evidence="2">The sequence shown here is derived from an EMBL/GenBank/DDBJ whole genome shotgun (WGS) entry which is preliminary data.</text>
</comment>
<keyword evidence="1" id="KW-0812">Transmembrane</keyword>
<keyword evidence="1" id="KW-1133">Transmembrane helix</keyword>
<evidence type="ECO:0000313" key="3">
    <source>
        <dbReference type="Proteomes" id="UP001501638"/>
    </source>
</evidence>
<dbReference type="InterPro" id="IPR039708">
    <property type="entry name" value="MT1774/Rv1733c-like"/>
</dbReference>
<sequence>MTDGTPRAQPPPAPRPPRWWRWRRNPLRRPIDLHRVRTALALTVTVLAAAPTAALLVGDAVHRSLERTAHEQARSLHRGTAVLLHDVPRHLEPGSEEARHVRYPATVRFTDRTGRTRTAGTEVPPGLPAGTTVQVWSDDEGRLADPPLTAGQVRDRATAWAVATGAGVVLTGAVAYAAIDRVLKRRALDRWEKAWADTAPRWTTSA</sequence>
<proteinExistence type="predicted"/>
<evidence type="ECO:0000313" key="2">
    <source>
        <dbReference type="EMBL" id="GAA2428619.1"/>
    </source>
</evidence>
<reference evidence="2 3" key="1">
    <citation type="journal article" date="2019" name="Int. J. Syst. Evol. Microbiol.">
        <title>The Global Catalogue of Microorganisms (GCM) 10K type strain sequencing project: providing services to taxonomists for standard genome sequencing and annotation.</title>
        <authorList>
            <consortium name="The Broad Institute Genomics Platform"/>
            <consortium name="The Broad Institute Genome Sequencing Center for Infectious Disease"/>
            <person name="Wu L."/>
            <person name="Ma J."/>
        </authorList>
    </citation>
    <scope>NUCLEOTIDE SEQUENCE [LARGE SCALE GENOMIC DNA]</scope>
    <source>
        <strain evidence="2 3">JCM 6305</strain>
    </source>
</reference>
<dbReference type="EMBL" id="BAAASZ010000007">
    <property type="protein sequence ID" value="GAA2428619.1"/>
    <property type="molecule type" value="Genomic_DNA"/>
</dbReference>
<accession>A0ABN3JHT3</accession>
<evidence type="ECO:0008006" key="4">
    <source>
        <dbReference type="Google" id="ProtNLM"/>
    </source>
</evidence>
<keyword evidence="1" id="KW-0472">Membrane</keyword>
<organism evidence="2 3">
    <name type="scientific">Streptomyces macrosporus</name>
    <dbReference type="NCBI Taxonomy" id="44032"/>
    <lineage>
        <taxon>Bacteria</taxon>
        <taxon>Bacillati</taxon>
        <taxon>Actinomycetota</taxon>
        <taxon>Actinomycetes</taxon>
        <taxon>Kitasatosporales</taxon>
        <taxon>Streptomycetaceae</taxon>
        <taxon>Streptomyces</taxon>
    </lineage>
</organism>
<dbReference type="RefSeq" id="WP_344320756.1">
    <property type="nucleotide sequence ID" value="NZ_BAAASZ010000007.1"/>
</dbReference>
<feature type="transmembrane region" description="Helical" evidence="1">
    <location>
        <begin position="38"/>
        <end position="57"/>
    </location>
</feature>
<dbReference type="Proteomes" id="UP001501638">
    <property type="component" value="Unassembled WGS sequence"/>
</dbReference>
<evidence type="ECO:0000256" key="1">
    <source>
        <dbReference type="SAM" id="Phobius"/>
    </source>
</evidence>